<dbReference type="KEGG" id="sxa:FMM02_09055"/>
<gene>
    <name evidence="2" type="ORF">FMM02_09055</name>
</gene>
<dbReference type="AlphaFoldDB" id="A0A516IT63"/>
<feature type="signal peptide" evidence="1">
    <location>
        <begin position="1"/>
        <end position="19"/>
    </location>
</feature>
<dbReference type="OrthoDB" id="7585688at2"/>
<proteinExistence type="predicted"/>
<keyword evidence="1" id="KW-0732">Signal</keyword>
<feature type="chain" id="PRO_5022054912" evidence="1">
    <location>
        <begin position="20"/>
        <end position="116"/>
    </location>
</feature>
<protein>
    <submittedName>
        <fullName evidence="2">Uncharacterized protein</fullName>
    </submittedName>
</protein>
<dbReference type="Proteomes" id="UP000321857">
    <property type="component" value="Chromosome"/>
</dbReference>
<name>A0A516IT63_9SPHN</name>
<dbReference type="EMBL" id="CP041659">
    <property type="protein sequence ID" value="QDP20087.1"/>
    <property type="molecule type" value="Genomic_DNA"/>
</dbReference>
<accession>A0A516IT63</accession>
<dbReference type="RefSeq" id="WP_147494535.1">
    <property type="nucleotide sequence ID" value="NZ_CP041659.1"/>
</dbReference>
<keyword evidence="3" id="KW-1185">Reference proteome</keyword>
<reference evidence="2 3" key="1">
    <citation type="submission" date="2019-07" db="EMBL/GenBank/DDBJ databases">
        <title>Sphingomonas AE3 Genome sequencing and assembly.</title>
        <authorList>
            <person name="Kim H."/>
        </authorList>
    </citation>
    <scope>NUCLEOTIDE SEQUENCE [LARGE SCALE GENOMIC DNA]</scope>
    <source>
        <strain evidence="2 3">AE3</strain>
    </source>
</reference>
<evidence type="ECO:0000313" key="3">
    <source>
        <dbReference type="Proteomes" id="UP000321857"/>
    </source>
</evidence>
<organism evidence="2 3">
    <name type="scientific">Sphingomonas xanthus</name>
    <dbReference type="NCBI Taxonomy" id="2594473"/>
    <lineage>
        <taxon>Bacteria</taxon>
        <taxon>Pseudomonadati</taxon>
        <taxon>Pseudomonadota</taxon>
        <taxon>Alphaproteobacteria</taxon>
        <taxon>Sphingomonadales</taxon>
        <taxon>Sphingomonadaceae</taxon>
        <taxon>Sphingomonas</taxon>
    </lineage>
</organism>
<sequence>MRIHFALPALGLLAPSAAAADPVPAKPVEFRLTPEQIEQVLADAERKPRAAPEALIEKEQARPIHGEVGVTVGSDGTRAAFGTAVVPLADDGIAILSVDAGRYRQPLWVSQRPEKR</sequence>
<evidence type="ECO:0000256" key="1">
    <source>
        <dbReference type="SAM" id="SignalP"/>
    </source>
</evidence>
<evidence type="ECO:0000313" key="2">
    <source>
        <dbReference type="EMBL" id="QDP20087.1"/>
    </source>
</evidence>